<protein>
    <recommendedName>
        <fullName evidence="5">SMP-LTD domain-containing protein</fullName>
    </recommendedName>
</protein>
<evidence type="ECO:0000256" key="1">
    <source>
        <dbReference type="SAM" id="Phobius"/>
    </source>
</evidence>
<feature type="signal peptide" evidence="2">
    <location>
        <begin position="1"/>
        <end position="22"/>
    </location>
</feature>
<feature type="transmembrane region" description="Helical" evidence="1">
    <location>
        <begin position="137"/>
        <end position="158"/>
    </location>
</feature>
<organism evidence="3 4">
    <name type="scientific">Ascoidea rubescens DSM 1968</name>
    <dbReference type="NCBI Taxonomy" id="1344418"/>
    <lineage>
        <taxon>Eukaryota</taxon>
        <taxon>Fungi</taxon>
        <taxon>Dikarya</taxon>
        <taxon>Ascomycota</taxon>
        <taxon>Saccharomycotina</taxon>
        <taxon>Saccharomycetes</taxon>
        <taxon>Ascoideaceae</taxon>
        <taxon>Ascoidea</taxon>
    </lineage>
</organism>
<evidence type="ECO:0000313" key="4">
    <source>
        <dbReference type="Proteomes" id="UP000095038"/>
    </source>
</evidence>
<accession>A0A1D2VNG8</accession>
<keyword evidence="4" id="KW-1185">Reference proteome</keyword>
<keyword evidence="1" id="KW-0812">Transmembrane</keyword>
<evidence type="ECO:0008006" key="5">
    <source>
        <dbReference type="Google" id="ProtNLM"/>
    </source>
</evidence>
<evidence type="ECO:0000256" key="2">
    <source>
        <dbReference type="SAM" id="SignalP"/>
    </source>
</evidence>
<dbReference type="Proteomes" id="UP000095038">
    <property type="component" value="Unassembled WGS sequence"/>
</dbReference>
<dbReference type="InParanoid" id="A0A1D2VNG8"/>
<dbReference type="AlphaFoldDB" id="A0A1D2VNG8"/>
<gene>
    <name evidence="3" type="ORF">ASCRUDRAFT_68917</name>
</gene>
<dbReference type="EMBL" id="KV454476">
    <property type="protein sequence ID" value="ODV63150.1"/>
    <property type="molecule type" value="Genomic_DNA"/>
</dbReference>
<reference evidence="4" key="1">
    <citation type="submission" date="2016-05" db="EMBL/GenBank/DDBJ databases">
        <title>Comparative genomics of biotechnologically important yeasts.</title>
        <authorList>
            <consortium name="DOE Joint Genome Institute"/>
            <person name="Riley R."/>
            <person name="Haridas S."/>
            <person name="Wolfe K.H."/>
            <person name="Lopes M.R."/>
            <person name="Hittinger C.T."/>
            <person name="Goker M."/>
            <person name="Salamov A."/>
            <person name="Wisecaver J."/>
            <person name="Long T.M."/>
            <person name="Aerts A.L."/>
            <person name="Barry K."/>
            <person name="Choi C."/>
            <person name="Clum A."/>
            <person name="Coughlan A.Y."/>
            <person name="Deshpande S."/>
            <person name="Douglass A.P."/>
            <person name="Hanson S.J."/>
            <person name="Klenk H.-P."/>
            <person name="Labutti K."/>
            <person name="Lapidus A."/>
            <person name="Lindquist E."/>
            <person name="Lipzen A."/>
            <person name="Meier-Kolthoff J.P."/>
            <person name="Ohm R.A."/>
            <person name="Otillar R.P."/>
            <person name="Pangilinan J."/>
            <person name="Peng Y."/>
            <person name="Rokas A."/>
            <person name="Rosa C.A."/>
            <person name="Scheuner C."/>
            <person name="Sibirny A.A."/>
            <person name="Slot J.C."/>
            <person name="Stielow J.B."/>
            <person name="Sun H."/>
            <person name="Kurtzman C.P."/>
            <person name="Blackwell M."/>
            <person name="Grigoriev I.V."/>
            <person name="Jeffries T.W."/>
        </authorList>
    </citation>
    <scope>NUCLEOTIDE SEQUENCE [LARGE SCALE GENOMIC DNA]</scope>
    <source>
        <strain evidence="4">DSM 1968</strain>
    </source>
</reference>
<keyword evidence="2" id="KW-0732">Signal</keyword>
<sequence>MEFIIKSIILILISDIIQTLNCLPENSDIFIPTSSVKSLATSTSALNKLNNSNNILNFTGKPDYENYVNDNEYEVNNDRDDDIPLEQWNEDSNENIFNNALDTRTKIAFSFLGLFLANGAFAASIPPVLLFCVTDPTLVICGGTLLVFGITATVAILYDLAFAYEIRDTPEIFNITDYNSEDSNYFTSVEFSTKLIENYAKNLLPDQYVNIGNVQFYNSKNLLIAKDIDYGSQEVSYISFDFNIFYKIKKIRDFTKRVKGFFKMSMALYLPDKNGKIGAVVLFKKNVDRNIKVFDKTLNIIVGNNEGLKFEIVADYRKIKELNITQILQNYFKNLIKNRGKTINVKHELYGFSLNIMGVNRDQFGFSNNLVSY</sequence>
<feature type="chain" id="PRO_5008910574" description="SMP-LTD domain-containing protein" evidence="2">
    <location>
        <begin position="23"/>
        <end position="373"/>
    </location>
</feature>
<keyword evidence="1" id="KW-0472">Membrane</keyword>
<name>A0A1D2VNG8_9ASCO</name>
<evidence type="ECO:0000313" key="3">
    <source>
        <dbReference type="EMBL" id="ODV63150.1"/>
    </source>
</evidence>
<feature type="transmembrane region" description="Helical" evidence="1">
    <location>
        <begin position="107"/>
        <end position="131"/>
    </location>
</feature>
<keyword evidence="1" id="KW-1133">Transmembrane helix</keyword>
<proteinExistence type="predicted"/>
<dbReference type="GeneID" id="30965235"/>
<dbReference type="RefSeq" id="XP_020049457.1">
    <property type="nucleotide sequence ID" value="XM_020191599.1"/>
</dbReference>